<feature type="transmembrane region" description="Helical" evidence="1">
    <location>
        <begin position="19"/>
        <end position="39"/>
    </location>
</feature>
<protein>
    <recommendedName>
        <fullName evidence="2">Golvesin/Xly CBD-like domain-containing protein</fullName>
    </recommendedName>
</protein>
<evidence type="ECO:0000313" key="4">
    <source>
        <dbReference type="Proteomes" id="UP000270673"/>
    </source>
</evidence>
<dbReference type="InterPro" id="IPR033803">
    <property type="entry name" value="CBD-like_Golvesin-Xly"/>
</dbReference>
<feature type="transmembrane region" description="Helical" evidence="1">
    <location>
        <begin position="220"/>
        <end position="240"/>
    </location>
</feature>
<dbReference type="Pfam" id="PF25275">
    <property type="entry name" value="Golvesin_C"/>
    <property type="match status" value="1"/>
</dbReference>
<feature type="domain" description="Golvesin/Xly CBD-like" evidence="2">
    <location>
        <begin position="925"/>
        <end position="1069"/>
    </location>
</feature>
<dbReference type="AlphaFoldDB" id="A0A3Q9IQW5"/>
<feature type="transmembrane region" description="Helical" evidence="1">
    <location>
        <begin position="170"/>
        <end position="188"/>
    </location>
</feature>
<feature type="transmembrane region" description="Helical" evidence="1">
    <location>
        <begin position="138"/>
        <end position="163"/>
    </location>
</feature>
<organism evidence="3 4">
    <name type="scientific">Butyricimonas faecalis</name>
    <dbReference type="NCBI Taxonomy" id="2093856"/>
    <lineage>
        <taxon>Bacteria</taxon>
        <taxon>Pseudomonadati</taxon>
        <taxon>Bacteroidota</taxon>
        <taxon>Bacteroidia</taxon>
        <taxon>Bacteroidales</taxon>
        <taxon>Odoribacteraceae</taxon>
        <taxon>Butyricimonas</taxon>
    </lineage>
</organism>
<evidence type="ECO:0000313" key="3">
    <source>
        <dbReference type="EMBL" id="AZS28918.1"/>
    </source>
</evidence>
<keyword evidence="1" id="KW-0812">Transmembrane</keyword>
<feature type="transmembrane region" description="Helical" evidence="1">
    <location>
        <begin position="110"/>
        <end position="132"/>
    </location>
</feature>
<dbReference type="KEGG" id="buy:D8S85_04645"/>
<keyword evidence="4" id="KW-1185">Reference proteome</keyword>
<dbReference type="RefSeq" id="WP_106624932.1">
    <property type="nucleotide sequence ID" value="NZ_CP032819.1"/>
</dbReference>
<keyword evidence="1" id="KW-1133">Transmembrane helix</keyword>
<proteinExistence type="predicted"/>
<feature type="transmembrane region" description="Helical" evidence="1">
    <location>
        <begin position="252"/>
        <end position="273"/>
    </location>
</feature>
<dbReference type="EMBL" id="CP032819">
    <property type="protein sequence ID" value="AZS28918.1"/>
    <property type="molecule type" value="Genomic_DNA"/>
</dbReference>
<gene>
    <name evidence="3" type="ORF">D8S85_04645</name>
</gene>
<feature type="transmembrane region" description="Helical" evidence="1">
    <location>
        <begin position="59"/>
        <end position="78"/>
    </location>
</feature>
<dbReference type="Proteomes" id="UP000270673">
    <property type="component" value="Chromosome"/>
</dbReference>
<evidence type="ECO:0000259" key="2">
    <source>
        <dbReference type="Pfam" id="PF25275"/>
    </source>
</evidence>
<name>A0A3Q9IQW5_9BACT</name>
<evidence type="ECO:0000256" key="1">
    <source>
        <dbReference type="SAM" id="Phobius"/>
    </source>
</evidence>
<reference evidence="3 4" key="1">
    <citation type="submission" date="2018-10" db="EMBL/GenBank/DDBJ databases">
        <title>Butyricimonas faecalis sp. nov., isolated from human faeces and emended description of the genus Butyricimonas.</title>
        <authorList>
            <person name="Le Roy T."/>
            <person name="Van der Smissen P."/>
            <person name="Paquot A."/>
            <person name="Delzenne N."/>
            <person name="Muccioli G."/>
            <person name="Collet J.-F."/>
            <person name="Cani P.D."/>
        </authorList>
    </citation>
    <scope>NUCLEOTIDE SEQUENCE [LARGE SCALE GENOMIC DNA]</scope>
    <source>
        <strain evidence="3 4">H184</strain>
    </source>
</reference>
<accession>A0A3Q9IQW5</accession>
<dbReference type="OrthoDB" id="1098105at2"/>
<keyword evidence="1" id="KW-0472">Membrane</keyword>
<sequence>METWQTVVSYEGKLVRRNWLFYLFVVGVLGYASVFLIPWDIHRGWWSRIVFASSIPMRGVYFLNLLQSLVVVFLVCDIQRRRNKAESREVLFVRPLTNARMFWAELVGMALPFLVVDVVFMAFCLFINLVIPDSPTNLWVYFSFLVRDVLPTLAFVTGLSLLVNRVLRHFFLSWVVLTVFFGVSYLYLVEPLHGILDFRGSLLPESFSSIVGFVHSEACLLQRGVFLLLGLGLLCVAVPFARRLCDVPSRHAFYHVMGGVLLVLAVGMGYAYVEKFRIRQENRKAYREAFSRYEEYPKVRIETHDITYKSEGNRFSAESWMTVVNRKAEKLERLILFLNPGLEISNLTSEDGDVPFRRDRQVVVVERSLAPGDSVVLEMKYGGYIDQDVYQVDIDDDRYFAPRRQTRWVERLGKGSAFVSGNYTLLIPEVLWYPAAVAPVALQPSRETDFTDYTLRVKNPKGRMVLSQGVTERRHDEVMFRNLQALTGLSLCMGDYVKRSVVVDSVTLEFYTYPGNDFYLKPFDGWMDKIATKPNTGEYWKELVGKCRDRVEENMPNAYPFKFLKIVEAPSSFLHDYSFHNNVQPEMVFFGERMWESYDKPGDLSLDKLREESVQEHMLFHDFPPFLASAGVERLFADFHWSVASDRYAGIDMLFGKMANPTLDKLPLFPSMLDSIAPGGLEGIIRGEYFWGYDKLVGMKVNQLLAYLTTITTWDSVCAYTREFYESARFREVDFDVFMEGFRERFGQDIQPFVDEWYTTREIPRLVIKDLVFRQTKEIKSIDFMVGNMGKVDGLVSVIESYSDDNGKWVIKNWRGYLVKPGEYKRIVACQPREMNLFLTTNFARSVPERFMFGSHGVPLWKGDLPGERVEILDRDQFYPPGEIIVDNEDEGFHLIDSAGSKLKRLAERLAKEDEEEYRTGSDFKKGSWGRPFIKQDGVYGEEILSAFIKIAGNGNCKAIWTTDLPETGKYEIFVYQSRVSAGAWECSYESNYPGMKNYYTVDTPEGSKEIELERTRDDTGWGSLGVFDLSAGKSRVVLDDRGMSSFEVTEKWGNDKYAQVVVADAVKWVKVK</sequence>